<protein>
    <recommendedName>
        <fullName evidence="9">DNA recombination protein RmuC</fullName>
    </recommendedName>
</protein>
<evidence type="ECO:0000313" key="8">
    <source>
        <dbReference type="Proteomes" id="UP000789359"/>
    </source>
</evidence>
<keyword evidence="4" id="KW-0233">DNA recombination</keyword>
<feature type="transmembrane region" description="Helical" evidence="6">
    <location>
        <begin position="6"/>
        <end position="27"/>
    </location>
</feature>
<gene>
    <name evidence="7" type="ORF">LMG8286_00751</name>
</gene>
<dbReference type="InterPro" id="IPR003798">
    <property type="entry name" value="DNA_recombination_RmuC"/>
</dbReference>
<dbReference type="Proteomes" id="UP000789359">
    <property type="component" value="Unassembled WGS sequence"/>
</dbReference>
<evidence type="ECO:0000256" key="5">
    <source>
        <dbReference type="SAM" id="Coils"/>
    </source>
</evidence>
<organism evidence="7 8">
    <name type="scientific">Campylobacter suis</name>
    <dbReference type="NCBI Taxonomy" id="2790657"/>
    <lineage>
        <taxon>Bacteria</taxon>
        <taxon>Pseudomonadati</taxon>
        <taxon>Campylobacterota</taxon>
        <taxon>Epsilonproteobacteria</taxon>
        <taxon>Campylobacterales</taxon>
        <taxon>Campylobacteraceae</taxon>
        <taxon>Campylobacter</taxon>
    </lineage>
</organism>
<comment type="function">
    <text evidence="1">Involved in DNA recombination.</text>
</comment>
<comment type="caution">
    <text evidence="7">The sequence shown here is derived from an EMBL/GenBank/DDBJ whole genome shotgun (WGS) entry which is preliminary data.</text>
</comment>
<accession>A0ABM8Q2R8</accession>
<sequence>MNELYIFYIITIVLCLLCIVFIVIILNKSKHISSLIKSLNEFENLSIEQKVKLENNIEKLNENRAQNEILNQKIERQNIENAALETEISELKTKISELKTTINERTKSQEEQERAFELTKKSLGAEFENLANKIFKERSESFSKENKQSIEMMLNPLKDQILNFQKRSNEIHDKSQESNLNLQNELKRVLEVGLSMSKEATNLTNALKGNNKVTGNWGEAQLEASLQAAGLVKDEHYFSQQSFKGESGERLIPDIVVKMPDNKHIIIDSKVSLLAYETAVSANDDSVLMASLAEHAKSLKTHIDELSKKDYSSINAIKSPDFVMMFIPIEPAYIEALKYDRSLFGYGYERKVVLVSHTTLMPILRTVANLWRIEQGNTEALAIAQSAGEIYNKICAVAENLNKLGTTLNTATKQYNQTVISLAGKQGLYGKVGRFKQLSQKATQNMPEVLELELDIENARLENLKQE</sequence>
<evidence type="ECO:0008006" key="9">
    <source>
        <dbReference type="Google" id="ProtNLM"/>
    </source>
</evidence>
<evidence type="ECO:0000256" key="4">
    <source>
        <dbReference type="ARBA" id="ARBA00023172"/>
    </source>
</evidence>
<keyword evidence="6" id="KW-1133">Transmembrane helix</keyword>
<reference evidence="7 8" key="1">
    <citation type="submission" date="2020-11" db="EMBL/GenBank/DDBJ databases">
        <authorList>
            <person name="Peeters C."/>
        </authorList>
    </citation>
    <scope>NUCLEOTIDE SEQUENCE [LARGE SCALE GENOMIC DNA]</scope>
    <source>
        <strain evidence="7 8">LMG 8286</strain>
    </source>
</reference>
<proteinExistence type="inferred from homology"/>
<evidence type="ECO:0000256" key="6">
    <source>
        <dbReference type="SAM" id="Phobius"/>
    </source>
</evidence>
<keyword evidence="8" id="KW-1185">Reference proteome</keyword>
<keyword evidence="3 5" id="KW-0175">Coiled coil</keyword>
<keyword evidence="6" id="KW-0812">Transmembrane</keyword>
<evidence type="ECO:0000313" key="7">
    <source>
        <dbReference type="EMBL" id="CAD7287120.1"/>
    </source>
</evidence>
<keyword evidence="6" id="KW-0472">Membrane</keyword>
<feature type="coiled-coil region" evidence="5">
    <location>
        <begin position="43"/>
        <end position="101"/>
    </location>
</feature>
<dbReference type="RefSeq" id="WP_230056519.1">
    <property type="nucleotide sequence ID" value="NZ_CAJHOE010000001.1"/>
</dbReference>
<evidence type="ECO:0000256" key="2">
    <source>
        <dbReference type="ARBA" id="ARBA00009840"/>
    </source>
</evidence>
<name>A0ABM8Q2R8_9BACT</name>
<dbReference type="PANTHER" id="PTHR30563">
    <property type="entry name" value="DNA RECOMBINATION PROTEIN RMUC"/>
    <property type="match status" value="1"/>
</dbReference>
<comment type="similarity">
    <text evidence="2">Belongs to the RmuC family.</text>
</comment>
<dbReference type="PANTHER" id="PTHR30563:SF0">
    <property type="entry name" value="DNA RECOMBINATION PROTEIN RMUC"/>
    <property type="match status" value="1"/>
</dbReference>
<dbReference type="EMBL" id="CAJHOE010000001">
    <property type="protein sequence ID" value="CAD7287120.1"/>
    <property type="molecule type" value="Genomic_DNA"/>
</dbReference>
<evidence type="ECO:0000256" key="3">
    <source>
        <dbReference type="ARBA" id="ARBA00023054"/>
    </source>
</evidence>
<evidence type="ECO:0000256" key="1">
    <source>
        <dbReference type="ARBA" id="ARBA00003416"/>
    </source>
</evidence>
<dbReference type="Pfam" id="PF02646">
    <property type="entry name" value="RmuC"/>
    <property type="match status" value="1"/>
</dbReference>